<dbReference type="EMBL" id="GL945488">
    <property type="protein sequence ID" value="EGN94438.1"/>
    <property type="molecule type" value="Genomic_DNA"/>
</dbReference>
<dbReference type="AlphaFoldDB" id="F8QB52"/>
<dbReference type="InParanoid" id="F8QB52"/>
<dbReference type="STRING" id="936435.F8QB52"/>
<dbReference type="Proteomes" id="UP000008063">
    <property type="component" value="Unassembled WGS sequence"/>
</dbReference>
<feature type="compositionally biased region" description="Polar residues" evidence="1">
    <location>
        <begin position="66"/>
        <end position="81"/>
    </location>
</feature>
<proteinExistence type="predicted"/>
<evidence type="ECO:0000313" key="3">
    <source>
        <dbReference type="Proteomes" id="UP000008063"/>
    </source>
</evidence>
<dbReference type="HOGENOM" id="CLU_2279197_0_0_1"/>
<feature type="compositionally biased region" description="Polar residues" evidence="1">
    <location>
        <begin position="45"/>
        <end position="54"/>
    </location>
</feature>
<keyword evidence="3" id="KW-1185">Reference proteome</keyword>
<organism evidence="3">
    <name type="scientific">Serpula lacrymans var. lacrymans (strain S7.3)</name>
    <name type="common">Dry rot fungus</name>
    <dbReference type="NCBI Taxonomy" id="936435"/>
    <lineage>
        <taxon>Eukaryota</taxon>
        <taxon>Fungi</taxon>
        <taxon>Dikarya</taxon>
        <taxon>Basidiomycota</taxon>
        <taxon>Agaricomycotina</taxon>
        <taxon>Agaricomycetes</taxon>
        <taxon>Agaricomycetidae</taxon>
        <taxon>Boletales</taxon>
        <taxon>Coniophorineae</taxon>
        <taxon>Serpulaceae</taxon>
        <taxon>Serpula</taxon>
    </lineage>
</organism>
<evidence type="ECO:0000313" key="2">
    <source>
        <dbReference type="EMBL" id="EGN94438.1"/>
    </source>
</evidence>
<sequence length="102" mass="11221">MQRATTALEAAGLVKKRSNEGVREEREKGKENEKKTSGSEDSRPSHGSASSKLTKSPPLKAKDNAIPTTPTNSDLHPQPASSPWVLRHSLLFLHLPTRRVTR</sequence>
<reference evidence="3" key="1">
    <citation type="journal article" date="2011" name="Science">
        <title>The plant cell wall-decomposing machinery underlies the functional diversity of forest fungi.</title>
        <authorList>
            <person name="Eastwood D.C."/>
            <person name="Floudas D."/>
            <person name="Binder M."/>
            <person name="Majcherczyk A."/>
            <person name="Schneider P."/>
            <person name="Aerts A."/>
            <person name="Asiegbu F.O."/>
            <person name="Baker S.E."/>
            <person name="Barry K."/>
            <person name="Bendiksby M."/>
            <person name="Blumentritt M."/>
            <person name="Coutinho P.M."/>
            <person name="Cullen D."/>
            <person name="de Vries R.P."/>
            <person name="Gathman A."/>
            <person name="Goodell B."/>
            <person name="Henrissat B."/>
            <person name="Ihrmark K."/>
            <person name="Kauserud H."/>
            <person name="Kohler A."/>
            <person name="LaButti K."/>
            <person name="Lapidus A."/>
            <person name="Lavin J.L."/>
            <person name="Lee Y.-H."/>
            <person name="Lindquist E."/>
            <person name="Lilly W."/>
            <person name="Lucas S."/>
            <person name="Morin E."/>
            <person name="Murat C."/>
            <person name="Oguiza J.A."/>
            <person name="Park J."/>
            <person name="Pisabarro A.G."/>
            <person name="Riley R."/>
            <person name="Rosling A."/>
            <person name="Salamov A."/>
            <person name="Schmidt O."/>
            <person name="Schmutz J."/>
            <person name="Skrede I."/>
            <person name="Stenlid J."/>
            <person name="Wiebenga A."/>
            <person name="Xie X."/>
            <person name="Kuees U."/>
            <person name="Hibbett D.S."/>
            <person name="Hoffmeister D."/>
            <person name="Hoegberg N."/>
            <person name="Martin F."/>
            <person name="Grigoriev I.V."/>
            <person name="Watkinson S.C."/>
        </authorList>
    </citation>
    <scope>NUCLEOTIDE SEQUENCE [LARGE SCALE GENOMIC DNA]</scope>
    <source>
        <strain evidence="3">strain S7.3</strain>
    </source>
</reference>
<evidence type="ECO:0000256" key="1">
    <source>
        <dbReference type="SAM" id="MobiDB-lite"/>
    </source>
</evidence>
<dbReference type="eggNOG" id="KOG0583">
    <property type="taxonomic scope" value="Eukaryota"/>
</dbReference>
<accession>F8QB52</accession>
<protein>
    <submittedName>
        <fullName evidence="2">Uncharacterized protein</fullName>
    </submittedName>
</protein>
<feature type="compositionally biased region" description="Basic and acidic residues" evidence="1">
    <location>
        <begin position="17"/>
        <end position="44"/>
    </location>
</feature>
<feature type="region of interest" description="Disordered" evidence="1">
    <location>
        <begin position="1"/>
        <end position="81"/>
    </location>
</feature>
<gene>
    <name evidence="2" type="ORF">SERLA73DRAFT_188343</name>
</gene>
<name>F8QB52_SERL3</name>